<sequence length="115" mass="12728">CSSSNHLLHLGVPFCTSTLRHASGGISLCASCFGMATVHQCPWPIQYNPLEPTCLSSSFSILHVQVLEENKERRVDVFGWNIVVHNRFFVCLFPACVFDWIPILSSPCSVVTVSC</sequence>
<protein>
    <submittedName>
        <fullName evidence="1">Uncharacterized protein</fullName>
    </submittedName>
</protein>
<organism evidence="1 2">
    <name type="scientific">Populus deltoides</name>
    <name type="common">Eastern poplar</name>
    <name type="synonym">Eastern cottonwood</name>
    <dbReference type="NCBI Taxonomy" id="3696"/>
    <lineage>
        <taxon>Eukaryota</taxon>
        <taxon>Viridiplantae</taxon>
        <taxon>Streptophyta</taxon>
        <taxon>Embryophyta</taxon>
        <taxon>Tracheophyta</taxon>
        <taxon>Spermatophyta</taxon>
        <taxon>Magnoliopsida</taxon>
        <taxon>eudicotyledons</taxon>
        <taxon>Gunneridae</taxon>
        <taxon>Pentapetalae</taxon>
        <taxon>rosids</taxon>
        <taxon>fabids</taxon>
        <taxon>Malpighiales</taxon>
        <taxon>Salicaceae</taxon>
        <taxon>Saliceae</taxon>
        <taxon>Populus</taxon>
    </lineage>
</organism>
<keyword evidence="2" id="KW-1185">Reference proteome</keyword>
<feature type="non-terminal residue" evidence="1">
    <location>
        <position position="1"/>
    </location>
</feature>
<evidence type="ECO:0000313" key="2">
    <source>
        <dbReference type="Proteomes" id="UP000807159"/>
    </source>
</evidence>
<dbReference type="AlphaFoldDB" id="A0A8T2WJR2"/>
<comment type="caution">
    <text evidence="1">The sequence shown here is derived from an EMBL/GenBank/DDBJ whole genome shotgun (WGS) entry which is preliminary data.</text>
</comment>
<name>A0A8T2WJR2_POPDE</name>
<dbReference type="Proteomes" id="UP000807159">
    <property type="component" value="Chromosome 19"/>
</dbReference>
<gene>
    <name evidence="1" type="ORF">H0E87_030755</name>
</gene>
<evidence type="ECO:0000313" key="1">
    <source>
        <dbReference type="EMBL" id="KAH8480592.1"/>
    </source>
</evidence>
<reference evidence="1" key="1">
    <citation type="journal article" date="2021" name="J. Hered.">
        <title>Genome Assembly of Salicaceae Populus deltoides (Eastern Cottonwood) I-69 Based on Nanopore Sequencing and Hi-C Technologies.</title>
        <authorList>
            <person name="Bai S."/>
            <person name="Wu H."/>
            <person name="Zhang J."/>
            <person name="Pan Z."/>
            <person name="Zhao W."/>
            <person name="Li Z."/>
            <person name="Tong C."/>
        </authorList>
    </citation>
    <scope>NUCLEOTIDE SEQUENCE</scope>
    <source>
        <tissue evidence="1">Leaf</tissue>
    </source>
</reference>
<proteinExistence type="predicted"/>
<dbReference type="EMBL" id="JACEGQ020000019">
    <property type="protein sequence ID" value="KAH8480592.1"/>
    <property type="molecule type" value="Genomic_DNA"/>
</dbReference>
<accession>A0A8T2WJR2</accession>